<dbReference type="EMBL" id="GG663746">
    <property type="protein sequence ID" value="EEH53556.1"/>
    <property type="molecule type" value="Genomic_DNA"/>
</dbReference>
<dbReference type="GeneID" id="9687937"/>
<organism evidence="6">
    <name type="scientific">Micromonas pusilla (strain CCMP1545)</name>
    <name type="common">Picoplanktonic green alga</name>
    <dbReference type="NCBI Taxonomy" id="564608"/>
    <lineage>
        <taxon>Eukaryota</taxon>
        <taxon>Viridiplantae</taxon>
        <taxon>Chlorophyta</taxon>
        <taxon>Mamiellophyceae</taxon>
        <taxon>Mamiellales</taxon>
        <taxon>Mamiellaceae</taxon>
        <taxon>Micromonas</taxon>
    </lineage>
</organism>
<dbReference type="RefSeq" id="XP_003062737.1">
    <property type="nucleotide sequence ID" value="XM_003062691.1"/>
</dbReference>
<dbReference type="SUPFAM" id="SSF51412">
    <property type="entry name" value="Inosine monophosphate dehydrogenase (IMPDH)"/>
    <property type="match status" value="1"/>
</dbReference>
<evidence type="ECO:0000313" key="5">
    <source>
        <dbReference type="EMBL" id="EEH53556.1"/>
    </source>
</evidence>
<dbReference type="PANTHER" id="PTHR32332">
    <property type="entry name" value="2-NITROPROPANE DIOXYGENASE"/>
    <property type="match status" value="1"/>
</dbReference>
<keyword evidence="2" id="KW-0288">FMN</keyword>
<keyword evidence="6" id="KW-1185">Reference proteome</keyword>
<evidence type="ECO:0000256" key="1">
    <source>
        <dbReference type="ARBA" id="ARBA00022630"/>
    </source>
</evidence>
<evidence type="ECO:0000256" key="2">
    <source>
        <dbReference type="ARBA" id="ARBA00022643"/>
    </source>
</evidence>
<dbReference type="Gene3D" id="3.20.20.70">
    <property type="entry name" value="Aldolase class I"/>
    <property type="match status" value="1"/>
</dbReference>
<reference evidence="5 6" key="1">
    <citation type="journal article" date="2009" name="Science">
        <title>Green evolution and dynamic adaptations revealed by genomes of the marine picoeukaryotes Micromonas.</title>
        <authorList>
            <person name="Worden A.Z."/>
            <person name="Lee J.H."/>
            <person name="Mock T."/>
            <person name="Rouze P."/>
            <person name="Simmons M.P."/>
            <person name="Aerts A.L."/>
            <person name="Allen A.E."/>
            <person name="Cuvelier M.L."/>
            <person name="Derelle E."/>
            <person name="Everett M.V."/>
            <person name="Foulon E."/>
            <person name="Grimwood J."/>
            <person name="Gundlach H."/>
            <person name="Henrissat B."/>
            <person name="Napoli C."/>
            <person name="McDonald S.M."/>
            <person name="Parker M.S."/>
            <person name="Rombauts S."/>
            <person name="Salamov A."/>
            <person name="Von Dassow P."/>
            <person name="Badger J.H."/>
            <person name="Coutinho P.M."/>
            <person name="Demir E."/>
            <person name="Dubchak I."/>
            <person name="Gentemann C."/>
            <person name="Eikrem W."/>
            <person name="Gready J.E."/>
            <person name="John U."/>
            <person name="Lanier W."/>
            <person name="Lindquist E.A."/>
            <person name="Lucas S."/>
            <person name="Mayer K.F."/>
            <person name="Moreau H."/>
            <person name="Not F."/>
            <person name="Otillar R."/>
            <person name="Panaud O."/>
            <person name="Pangilinan J."/>
            <person name="Paulsen I."/>
            <person name="Piegu B."/>
            <person name="Poliakov A."/>
            <person name="Robbens S."/>
            <person name="Schmutz J."/>
            <person name="Toulza E."/>
            <person name="Wyss T."/>
            <person name="Zelensky A."/>
            <person name="Zhou K."/>
            <person name="Armbrust E.V."/>
            <person name="Bhattacharya D."/>
            <person name="Goodenough U.W."/>
            <person name="Van de Peer Y."/>
            <person name="Grigoriev I.V."/>
        </authorList>
    </citation>
    <scope>NUCLEOTIDE SEQUENCE [LARGE SCALE GENOMIC DNA]</scope>
    <source>
        <strain evidence="5 6">CCMP1545</strain>
    </source>
</reference>
<name>C1N468_MICPC</name>
<dbReference type="PANTHER" id="PTHR32332:SF20">
    <property type="entry name" value="2-NITROPROPANE DIOXYGENASE-LIKE PROTEIN"/>
    <property type="match status" value="1"/>
</dbReference>
<dbReference type="Pfam" id="PF03060">
    <property type="entry name" value="NMO"/>
    <property type="match status" value="1"/>
</dbReference>
<keyword evidence="3" id="KW-0560">Oxidoreductase</keyword>
<dbReference type="STRING" id="564608.C1N468"/>
<protein>
    <submittedName>
        <fullName evidence="5">Predicted protein</fullName>
    </submittedName>
</protein>
<proteinExistence type="predicted"/>
<feature type="compositionally biased region" description="Basic and acidic residues" evidence="4">
    <location>
        <begin position="266"/>
        <end position="309"/>
    </location>
</feature>
<feature type="region of interest" description="Disordered" evidence="4">
    <location>
        <begin position="266"/>
        <end position="333"/>
    </location>
</feature>
<dbReference type="CDD" id="cd04730">
    <property type="entry name" value="NPD_like"/>
    <property type="match status" value="1"/>
</dbReference>
<accession>C1N468</accession>
<evidence type="ECO:0000256" key="3">
    <source>
        <dbReference type="ARBA" id="ARBA00023002"/>
    </source>
</evidence>
<dbReference type="Proteomes" id="UP000001876">
    <property type="component" value="Unassembled WGS sequence"/>
</dbReference>
<dbReference type="InterPro" id="IPR013785">
    <property type="entry name" value="Aldolase_TIM"/>
</dbReference>
<dbReference type="InterPro" id="IPR004136">
    <property type="entry name" value="NMO"/>
</dbReference>
<keyword evidence="1" id="KW-0285">Flavoprotein</keyword>
<evidence type="ECO:0000256" key="4">
    <source>
        <dbReference type="SAM" id="MobiDB-lite"/>
    </source>
</evidence>
<gene>
    <name evidence="5" type="ORF">MICPUCDRAFT_45888</name>
</gene>
<dbReference type="OrthoDB" id="10265891at2759"/>
<dbReference type="eggNOG" id="ENOG502QQW7">
    <property type="taxonomic scope" value="Eukaryota"/>
</dbReference>
<dbReference type="KEGG" id="mpp:MICPUCDRAFT_45888"/>
<dbReference type="GO" id="GO:0018580">
    <property type="term" value="F:nitronate monooxygenase activity"/>
    <property type="evidence" value="ECO:0007669"/>
    <property type="project" value="InterPro"/>
</dbReference>
<evidence type="ECO:0000313" key="6">
    <source>
        <dbReference type="Proteomes" id="UP000001876"/>
    </source>
</evidence>
<dbReference type="AlphaFoldDB" id="C1N468"/>
<sequence>MVLDTRVTRLLGIEHPIIQGGMHYVGYAVLAAAVSNAGGLGTVTALTQKSPEDLRAEIRRVRALTSKPFAVNLTLLPSLAPPDYGAYARVIVEEKVPVVETAGRNPAEWITFFKKHGILVIHKCVAIKHALTAERLGADCISMDGFECAGHPGEDDVGNYVLLAKAAKKLTIPFVASGGVGTGSQLAAALALGAEGVNCGTRFMATTEAPIHDGIKRALVKGDERSTTLVMQSVGNTERVFKNRVTTEVREIEKRNPGKIEAIRERGELPEEFSGERRPRQQRVERGDRHGADRRRPFVRRVSEEDGRRGGGNHHGAARRFGARAVEAVTRAS</sequence>